<dbReference type="Pfam" id="PF02464">
    <property type="entry name" value="CinA"/>
    <property type="match status" value="1"/>
</dbReference>
<sequence length="164" mass="17547">MQMEKDLVAEQIKEELLKRKWSVCTCESMTAGMVASALGDIPGISEVLAGGLVTYMTKEKHILAGVPEEILNTVGAVSEECAAVMASGAAERMGCEACVSVTGNAGPTGMENKEDGLVYIGTYVSGKTAVREYHFSGSRQETREAACLQALKDLLNDIRNEKRP</sequence>
<organism evidence="2 3">
    <name type="scientific">Stecheria intestinalis</name>
    <dbReference type="NCBI Taxonomy" id="2606630"/>
    <lineage>
        <taxon>Bacteria</taxon>
        <taxon>Bacillati</taxon>
        <taxon>Bacillota</taxon>
        <taxon>Erysipelotrichia</taxon>
        <taxon>Erysipelotrichales</taxon>
        <taxon>Erysipelotrichaceae</taxon>
        <taxon>Stecheria</taxon>
    </lineage>
</organism>
<comment type="caution">
    <text evidence="2">The sequence shown here is derived from an EMBL/GenBank/DDBJ whole genome shotgun (WGS) entry which is preliminary data.</text>
</comment>
<dbReference type="EMBL" id="VUMN01000003">
    <property type="protein sequence ID" value="MSS57768.1"/>
    <property type="molecule type" value="Genomic_DNA"/>
</dbReference>
<dbReference type="Gene3D" id="3.90.950.20">
    <property type="entry name" value="CinA-like"/>
    <property type="match status" value="1"/>
</dbReference>
<proteinExistence type="predicted"/>
<keyword evidence="3" id="KW-1185">Reference proteome</keyword>
<evidence type="ECO:0000259" key="1">
    <source>
        <dbReference type="Pfam" id="PF02464"/>
    </source>
</evidence>
<dbReference type="InterPro" id="IPR008136">
    <property type="entry name" value="CinA_C"/>
</dbReference>
<reference evidence="2 3" key="1">
    <citation type="submission" date="2019-08" db="EMBL/GenBank/DDBJ databases">
        <title>In-depth cultivation of the pig gut microbiome towards novel bacterial diversity and tailored functional studies.</title>
        <authorList>
            <person name="Wylensek D."/>
            <person name="Hitch T.C.A."/>
            <person name="Clavel T."/>
        </authorList>
    </citation>
    <scope>NUCLEOTIDE SEQUENCE [LARGE SCALE GENOMIC DNA]</scope>
    <source>
        <strain evidence="2 3">Oil+RF-744-GAM-WT-6</strain>
    </source>
</reference>
<feature type="domain" description="CinA C-terminal" evidence="1">
    <location>
        <begin position="8"/>
        <end position="156"/>
    </location>
</feature>
<dbReference type="Proteomes" id="UP000461880">
    <property type="component" value="Unassembled WGS sequence"/>
</dbReference>
<dbReference type="NCBIfam" id="TIGR00199">
    <property type="entry name" value="PncC_domain"/>
    <property type="match status" value="1"/>
</dbReference>
<accession>A0A7X2TFH5</accession>
<evidence type="ECO:0000313" key="2">
    <source>
        <dbReference type="EMBL" id="MSS57768.1"/>
    </source>
</evidence>
<gene>
    <name evidence="2" type="ORF">FYJ51_02470</name>
</gene>
<dbReference type="SUPFAM" id="SSF142433">
    <property type="entry name" value="CinA-like"/>
    <property type="match status" value="1"/>
</dbReference>
<dbReference type="AlphaFoldDB" id="A0A7X2TFH5"/>
<evidence type="ECO:0000313" key="3">
    <source>
        <dbReference type="Proteomes" id="UP000461880"/>
    </source>
</evidence>
<dbReference type="InterPro" id="IPR036653">
    <property type="entry name" value="CinA-like_C"/>
</dbReference>
<name>A0A7X2TFH5_9FIRM</name>
<protein>
    <submittedName>
        <fullName evidence="2">CinA family protein</fullName>
    </submittedName>
</protein>